<dbReference type="InterPro" id="IPR052048">
    <property type="entry name" value="ST_Response_Regulator"/>
</dbReference>
<dbReference type="Gene3D" id="3.40.50.2300">
    <property type="match status" value="1"/>
</dbReference>
<evidence type="ECO:0000256" key="1">
    <source>
        <dbReference type="PROSITE-ProRule" id="PRU00169"/>
    </source>
</evidence>
<reference evidence="3 4" key="1">
    <citation type="submission" date="2015-03" db="EMBL/GenBank/DDBJ databases">
        <title>Draft genome sequences of two protease-producing strains of Arsukibacterium isolated from two cold and alkaline environments.</title>
        <authorList>
            <person name="Lylloff J.E."/>
            <person name="Skov L.B."/>
            <person name="Jepsen M."/>
            <person name="Hallin P.F."/>
            <person name="Sorensen S.J."/>
            <person name="Stougaard P."/>
            <person name="Glaring M.A."/>
        </authorList>
    </citation>
    <scope>NUCLEOTIDE SEQUENCE [LARGE SCALE GENOMIC DNA]</scope>
    <source>
        <strain evidence="3 4">GCM72</strain>
    </source>
</reference>
<organism evidence="3 4">
    <name type="scientific">Arsukibacterium ikkense</name>
    <dbReference type="NCBI Taxonomy" id="336831"/>
    <lineage>
        <taxon>Bacteria</taxon>
        <taxon>Pseudomonadati</taxon>
        <taxon>Pseudomonadota</taxon>
        <taxon>Gammaproteobacteria</taxon>
        <taxon>Chromatiales</taxon>
        <taxon>Chromatiaceae</taxon>
        <taxon>Arsukibacterium</taxon>
    </lineage>
</organism>
<dbReference type="InterPro" id="IPR011006">
    <property type="entry name" value="CheY-like_superfamily"/>
</dbReference>
<accession>A0A0M2V8L0</accession>
<dbReference type="STRING" id="336831.WG68_00515"/>
<feature type="modified residue" description="4-aspartylphosphate" evidence="1">
    <location>
        <position position="59"/>
    </location>
</feature>
<sequence length="125" mass="13838">MQAIQPFTSALLVDDTSTVREFLRQILSQLGIATIYEAADGATADHIFSTYHPQLVFLDIQLPDINGKVLLQRFKQQDMRTHVFMVSAYSSVENLKDAIAGGANAFVVKPFSAKRICNLVTSLPH</sequence>
<dbReference type="GO" id="GO:0000160">
    <property type="term" value="P:phosphorelay signal transduction system"/>
    <property type="evidence" value="ECO:0007669"/>
    <property type="project" value="InterPro"/>
</dbReference>
<dbReference type="Pfam" id="PF00072">
    <property type="entry name" value="Response_reg"/>
    <property type="match status" value="1"/>
</dbReference>
<keyword evidence="4" id="KW-1185">Reference proteome</keyword>
<comment type="caution">
    <text evidence="3">The sequence shown here is derived from an EMBL/GenBank/DDBJ whole genome shotgun (WGS) entry which is preliminary data.</text>
</comment>
<evidence type="ECO:0000259" key="2">
    <source>
        <dbReference type="PROSITE" id="PS50110"/>
    </source>
</evidence>
<dbReference type="SMART" id="SM00448">
    <property type="entry name" value="REC"/>
    <property type="match status" value="1"/>
</dbReference>
<dbReference type="AlphaFoldDB" id="A0A0M2V8L0"/>
<dbReference type="PANTHER" id="PTHR43228">
    <property type="entry name" value="TWO-COMPONENT RESPONSE REGULATOR"/>
    <property type="match status" value="1"/>
</dbReference>
<name>A0A0M2V8L0_9GAMM</name>
<dbReference type="InterPro" id="IPR001789">
    <property type="entry name" value="Sig_transdc_resp-reg_receiver"/>
</dbReference>
<dbReference type="OrthoDB" id="5637927at2"/>
<dbReference type="Proteomes" id="UP000034228">
    <property type="component" value="Unassembled WGS sequence"/>
</dbReference>
<dbReference type="EMBL" id="LAHO01000001">
    <property type="protein sequence ID" value="KKO47172.1"/>
    <property type="molecule type" value="Genomic_DNA"/>
</dbReference>
<evidence type="ECO:0000313" key="4">
    <source>
        <dbReference type="Proteomes" id="UP000034228"/>
    </source>
</evidence>
<keyword evidence="1" id="KW-0597">Phosphoprotein</keyword>
<dbReference type="PROSITE" id="PS50110">
    <property type="entry name" value="RESPONSE_REGULATORY"/>
    <property type="match status" value="1"/>
</dbReference>
<dbReference type="SUPFAM" id="SSF52172">
    <property type="entry name" value="CheY-like"/>
    <property type="match status" value="1"/>
</dbReference>
<evidence type="ECO:0000313" key="3">
    <source>
        <dbReference type="EMBL" id="KKO47172.1"/>
    </source>
</evidence>
<dbReference type="CDD" id="cd00156">
    <property type="entry name" value="REC"/>
    <property type="match status" value="1"/>
</dbReference>
<dbReference type="PANTHER" id="PTHR43228:SF1">
    <property type="entry name" value="TWO-COMPONENT RESPONSE REGULATOR ARR22"/>
    <property type="match status" value="1"/>
</dbReference>
<protein>
    <submittedName>
        <fullName evidence="3">Chemotaxis protein CheY</fullName>
    </submittedName>
</protein>
<gene>
    <name evidence="3" type="ORF">WG68_00515</name>
</gene>
<proteinExistence type="predicted"/>
<dbReference type="RefSeq" id="WP_046555702.1">
    <property type="nucleotide sequence ID" value="NZ_LAHO01000001.1"/>
</dbReference>
<feature type="domain" description="Response regulatory" evidence="2">
    <location>
        <begin position="9"/>
        <end position="124"/>
    </location>
</feature>